<accession>A0A9X2XRS0</accession>
<keyword evidence="2" id="KW-0012">Acyltransferase</keyword>
<dbReference type="InterPro" id="IPR016181">
    <property type="entry name" value="Acyl_CoA_acyltransferase"/>
</dbReference>
<dbReference type="Pfam" id="PF00583">
    <property type="entry name" value="Acetyltransf_1"/>
    <property type="match status" value="1"/>
</dbReference>
<dbReference type="Proteomes" id="UP001155483">
    <property type="component" value="Unassembled WGS sequence"/>
</dbReference>
<dbReference type="EMBL" id="JAOTIF010000001">
    <property type="protein sequence ID" value="MCU7547609.1"/>
    <property type="molecule type" value="Genomic_DNA"/>
</dbReference>
<gene>
    <name evidence="4" type="ORF">OCK74_00725</name>
</gene>
<reference evidence="4" key="1">
    <citation type="submission" date="2022-09" db="EMBL/GenBank/DDBJ databases">
        <authorList>
            <person name="Yuan C."/>
            <person name="Ke Z."/>
        </authorList>
    </citation>
    <scope>NUCLEOTIDE SEQUENCE</scope>
    <source>
        <strain evidence="4">LB-8</strain>
    </source>
</reference>
<dbReference type="InterPro" id="IPR000182">
    <property type="entry name" value="GNAT_dom"/>
</dbReference>
<reference evidence="4" key="2">
    <citation type="submission" date="2023-04" db="EMBL/GenBank/DDBJ databases">
        <title>Paracnuella aquatica gen. nov., sp. nov., a member of the family Chitinophagaceae isolated from a hot spring.</title>
        <authorList>
            <person name="Wang C."/>
        </authorList>
    </citation>
    <scope>NUCLEOTIDE SEQUENCE</scope>
    <source>
        <strain evidence="4">LB-8</strain>
    </source>
</reference>
<evidence type="ECO:0000256" key="1">
    <source>
        <dbReference type="ARBA" id="ARBA00022679"/>
    </source>
</evidence>
<evidence type="ECO:0000313" key="4">
    <source>
        <dbReference type="EMBL" id="MCU7547609.1"/>
    </source>
</evidence>
<evidence type="ECO:0000256" key="2">
    <source>
        <dbReference type="ARBA" id="ARBA00023315"/>
    </source>
</evidence>
<dbReference type="AlphaFoldDB" id="A0A9X2XRS0"/>
<dbReference type="PANTHER" id="PTHR43877">
    <property type="entry name" value="AMINOALKYLPHOSPHONATE N-ACETYLTRANSFERASE-RELATED-RELATED"/>
    <property type="match status" value="1"/>
</dbReference>
<proteinExistence type="predicted"/>
<dbReference type="InterPro" id="IPR050832">
    <property type="entry name" value="Bact_Acetyltransf"/>
</dbReference>
<keyword evidence="1" id="KW-0808">Transferase</keyword>
<protein>
    <submittedName>
        <fullName evidence="4">GNAT family N-acetyltransferase</fullName>
    </submittedName>
</protein>
<dbReference type="CDD" id="cd04301">
    <property type="entry name" value="NAT_SF"/>
    <property type="match status" value="1"/>
</dbReference>
<comment type="caution">
    <text evidence="4">The sequence shown here is derived from an EMBL/GenBank/DDBJ whole genome shotgun (WGS) entry which is preliminary data.</text>
</comment>
<dbReference type="GO" id="GO:0016747">
    <property type="term" value="F:acyltransferase activity, transferring groups other than amino-acyl groups"/>
    <property type="evidence" value="ECO:0007669"/>
    <property type="project" value="InterPro"/>
</dbReference>
<organism evidence="4 5">
    <name type="scientific">Paraflavisolibacter caeni</name>
    <dbReference type="NCBI Taxonomy" id="2982496"/>
    <lineage>
        <taxon>Bacteria</taxon>
        <taxon>Pseudomonadati</taxon>
        <taxon>Bacteroidota</taxon>
        <taxon>Chitinophagia</taxon>
        <taxon>Chitinophagales</taxon>
        <taxon>Chitinophagaceae</taxon>
        <taxon>Paraflavisolibacter</taxon>
    </lineage>
</organism>
<dbReference type="SUPFAM" id="SSF55729">
    <property type="entry name" value="Acyl-CoA N-acyltransferases (Nat)"/>
    <property type="match status" value="1"/>
</dbReference>
<evidence type="ECO:0000313" key="5">
    <source>
        <dbReference type="Proteomes" id="UP001155483"/>
    </source>
</evidence>
<dbReference type="PROSITE" id="PS51186">
    <property type="entry name" value="GNAT"/>
    <property type="match status" value="1"/>
</dbReference>
<sequence length="178" mass="21201">MQAIELRKCNLEDISILRQVALQSYQEHYMYLWTDDQYAWWYMDRSFGEQSLLQQMNDPDSTFYFVLNHDEIVGFLKINRNRSFNETSAGECIELERLYLLKKVTNKGIGRVAVQMIIDKAKEDHVKTVWLKSMDTSKAVQFYEKIGFHITKTEILPFEGFKDEYRDIHVMRLDLTAH</sequence>
<feature type="domain" description="N-acetyltransferase" evidence="3">
    <location>
        <begin position="4"/>
        <end position="176"/>
    </location>
</feature>
<evidence type="ECO:0000259" key="3">
    <source>
        <dbReference type="PROSITE" id="PS51186"/>
    </source>
</evidence>
<name>A0A9X2XRS0_9BACT</name>
<dbReference type="PANTHER" id="PTHR43877:SF2">
    <property type="entry name" value="AMINOALKYLPHOSPHONATE N-ACETYLTRANSFERASE-RELATED"/>
    <property type="match status" value="1"/>
</dbReference>
<dbReference type="RefSeq" id="WP_279295055.1">
    <property type="nucleotide sequence ID" value="NZ_JAOTIF010000001.1"/>
</dbReference>
<keyword evidence="5" id="KW-1185">Reference proteome</keyword>
<dbReference type="Gene3D" id="3.40.630.30">
    <property type="match status" value="1"/>
</dbReference>